<dbReference type="Pfam" id="PF08281">
    <property type="entry name" value="Sigma70_r4_2"/>
    <property type="match status" value="1"/>
</dbReference>
<reference evidence="6 7" key="1">
    <citation type="submission" date="2023-12" db="EMBL/GenBank/DDBJ databases">
        <title>Stenotrophomonas guangdongensis sp. nov., isolated from wilted pepper plants (Capsicum annuum).</title>
        <authorList>
            <person name="Qiu M."/>
            <person name="Li Y."/>
            <person name="Liu Q."/>
            <person name="Zhang X."/>
            <person name="Huang Y."/>
            <person name="Guo R."/>
            <person name="Hu M."/>
            <person name="Zhou J."/>
            <person name="Zhou X."/>
        </authorList>
    </citation>
    <scope>NUCLEOTIDE SEQUENCE [LARGE SCALE GENOMIC DNA]</scope>
    <source>
        <strain evidence="6 7">MH1</strain>
    </source>
</reference>
<keyword evidence="6" id="KW-0808">Transferase</keyword>
<keyword evidence="2" id="KW-0805">Transcription regulation</keyword>
<dbReference type="GO" id="GO:0003899">
    <property type="term" value="F:DNA-directed RNA polymerase activity"/>
    <property type="evidence" value="ECO:0007669"/>
    <property type="project" value="UniProtKB-EC"/>
</dbReference>
<evidence type="ECO:0000313" key="6">
    <source>
        <dbReference type="EMBL" id="MEA5667238.1"/>
    </source>
</evidence>
<sequence>MLVTSPPLTSTATPASLEAFLAGVGPRAFRFAEAGLRQREDALDAVQDAMERMLGYADQPPEEWTPLFWSILRRRIIDLQRRRSFRLKFWAPQDDQDQDSAIDWADEAAGPARQHEQQQDYARLVRALRQLPARQREAFSLRVLQELDVATTARAMGCSEGSVKTHLSRARDALQKQLEASR</sequence>
<evidence type="ECO:0000256" key="4">
    <source>
        <dbReference type="ARBA" id="ARBA00023163"/>
    </source>
</evidence>
<proteinExistence type="inferred from homology"/>
<organism evidence="6 7">
    <name type="scientific">Stenotrophomonas capsici</name>
    <dbReference type="NCBI Taxonomy" id="3110230"/>
    <lineage>
        <taxon>Bacteria</taxon>
        <taxon>Pseudomonadati</taxon>
        <taxon>Pseudomonadota</taxon>
        <taxon>Gammaproteobacteria</taxon>
        <taxon>Lysobacterales</taxon>
        <taxon>Lysobacteraceae</taxon>
        <taxon>Stenotrophomonas</taxon>
    </lineage>
</organism>
<dbReference type="InterPro" id="IPR039425">
    <property type="entry name" value="RNA_pol_sigma-70-like"/>
</dbReference>
<dbReference type="InterPro" id="IPR014284">
    <property type="entry name" value="RNA_pol_sigma-70_dom"/>
</dbReference>
<dbReference type="Gene3D" id="1.10.10.10">
    <property type="entry name" value="Winged helix-like DNA-binding domain superfamily/Winged helix DNA-binding domain"/>
    <property type="match status" value="1"/>
</dbReference>
<dbReference type="PANTHER" id="PTHR43133">
    <property type="entry name" value="RNA POLYMERASE ECF-TYPE SIGMA FACTO"/>
    <property type="match status" value="1"/>
</dbReference>
<dbReference type="InterPro" id="IPR036388">
    <property type="entry name" value="WH-like_DNA-bd_sf"/>
</dbReference>
<dbReference type="InterPro" id="IPR013249">
    <property type="entry name" value="RNA_pol_sigma70_r4_t2"/>
</dbReference>
<keyword evidence="6" id="KW-0548">Nucleotidyltransferase</keyword>
<dbReference type="EMBL" id="JAYFUH010000079">
    <property type="protein sequence ID" value="MEA5667238.1"/>
    <property type="molecule type" value="Genomic_DNA"/>
</dbReference>
<comment type="similarity">
    <text evidence="1">Belongs to the sigma-70 factor family. ECF subfamily.</text>
</comment>
<protein>
    <submittedName>
        <fullName evidence="6">RNA polymerase sigma factor</fullName>
        <ecNumber evidence="6">2.7.7.6</ecNumber>
    </submittedName>
</protein>
<keyword evidence="3" id="KW-0731">Sigma factor</keyword>
<dbReference type="SUPFAM" id="SSF88946">
    <property type="entry name" value="Sigma2 domain of RNA polymerase sigma factors"/>
    <property type="match status" value="1"/>
</dbReference>
<dbReference type="InterPro" id="IPR013325">
    <property type="entry name" value="RNA_pol_sigma_r2"/>
</dbReference>
<name>A0ABU5V338_9GAMM</name>
<evidence type="ECO:0000259" key="5">
    <source>
        <dbReference type="Pfam" id="PF08281"/>
    </source>
</evidence>
<evidence type="ECO:0000256" key="1">
    <source>
        <dbReference type="ARBA" id="ARBA00010641"/>
    </source>
</evidence>
<evidence type="ECO:0000256" key="3">
    <source>
        <dbReference type="ARBA" id="ARBA00023082"/>
    </source>
</evidence>
<feature type="domain" description="RNA polymerase sigma factor 70 region 4 type 2" evidence="5">
    <location>
        <begin position="123"/>
        <end position="174"/>
    </location>
</feature>
<gene>
    <name evidence="6" type="ORF">VA603_06785</name>
</gene>
<dbReference type="Gene3D" id="1.10.1740.10">
    <property type="match status" value="1"/>
</dbReference>
<dbReference type="InterPro" id="IPR013324">
    <property type="entry name" value="RNA_pol_sigma_r3/r4-like"/>
</dbReference>
<dbReference type="NCBIfam" id="NF006550">
    <property type="entry name" value="PRK09047.1"/>
    <property type="match status" value="1"/>
</dbReference>
<dbReference type="PANTHER" id="PTHR43133:SF64">
    <property type="entry name" value="ECF SIGMA FACTOR"/>
    <property type="match status" value="1"/>
</dbReference>
<dbReference type="EC" id="2.7.7.6" evidence="6"/>
<dbReference type="SUPFAM" id="SSF88659">
    <property type="entry name" value="Sigma3 and sigma4 domains of RNA polymerase sigma factors"/>
    <property type="match status" value="1"/>
</dbReference>
<dbReference type="NCBIfam" id="TIGR02937">
    <property type="entry name" value="sigma70-ECF"/>
    <property type="match status" value="1"/>
</dbReference>
<accession>A0ABU5V338</accession>
<keyword evidence="4" id="KW-0804">Transcription</keyword>
<evidence type="ECO:0000313" key="7">
    <source>
        <dbReference type="Proteomes" id="UP001301653"/>
    </source>
</evidence>
<keyword evidence="7" id="KW-1185">Reference proteome</keyword>
<dbReference type="CDD" id="cd06171">
    <property type="entry name" value="Sigma70_r4"/>
    <property type="match status" value="1"/>
</dbReference>
<evidence type="ECO:0000256" key="2">
    <source>
        <dbReference type="ARBA" id="ARBA00023015"/>
    </source>
</evidence>
<dbReference type="Proteomes" id="UP001301653">
    <property type="component" value="Unassembled WGS sequence"/>
</dbReference>
<comment type="caution">
    <text evidence="6">The sequence shown here is derived from an EMBL/GenBank/DDBJ whole genome shotgun (WGS) entry which is preliminary data.</text>
</comment>